<dbReference type="HOGENOM" id="CLU_308218_0_0_1"/>
<accession>K1QE26</accession>
<name>K1QE26_MAGGI</name>
<organism evidence="1">
    <name type="scientific">Magallana gigas</name>
    <name type="common">Pacific oyster</name>
    <name type="synonym">Crassostrea gigas</name>
    <dbReference type="NCBI Taxonomy" id="29159"/>
    <lineage>
        <taxon>Eukaryota</taxon>
        <taxon>Metazoa</taxon>
        <taxon>Spiralia</taxon>
        <taxon>Lophotrochozoa</taxon>
        <taxon>Mollusca</taxon>
        <taxon>Bivalvia</taxon>
        <taxon>Autobranchia</taxon>
        <taxon>Pteriomorphia</taxon>
        <taxon>Ostreida</taxon>
        <taxon>Ostreoidea</taxon>
        <taxon>Ostreidae</taxon>
        <taxon>Magallana</taxon>
    </lineage>
</organism>
<dbReference type="PANTHER" id="PTHR16897:SF2">
    <property type="entry name" value="OS03G0226600 PROTEIN"/>
    <property type="match status" value="1"/>
</dbReference>
<dbReference type="InParanoid" id="K1QE26"/>
<proteinExistence type="predicted"/>
<dbReference type="AlphaFoldDB" id="K1QE26"/>
<evidence type="ECO:0000313" key="1">
    <source>
        <dbReference type="EMBL" id="EKC35157.1"/>
    </source>
</evidence>
<sequence>MELNFTLATCSWKENWCWPGTCTDHLAKNCVCSNDFYKSSSNPARCELSKKPRIETCRLGAESNGGEVGNSTSHGACENEESTYINFQLKSLSFKFDMIFHTPEGLPEKPIHIHDSHFGLVHTEVLLYKENIYAFDSHSGLYSIEYFLGTSRGGNELAYKTLAVHTLENKVTNGARLVAIEHVDILADDSPPVKGVVVEGPEGYPDIDYTNEESVIVRWSGFIDHESGIMKYRIGIGEHCLTATEMNVYSHDLPKNSSVYESSDAYLKVNLPHDGLYYVSVLAYNNALEPSEVACSDGVFRDTTPTNVTDLNLESAKVKPVIGCYDNKVWHIFENLTAYELQKTEQCNIACNSTMTMQLVQYLPKRNRYSNHSSYSTAMCTKLSRFSENWFIYLPSDKIKLRWALEENESQIQKVYTGFGSTTSVSMSPDLISYLETKKFNEYHIVHSGLDPGIPVYAFVKVKNKADLTTLVPFGPLIIDETPPLYRGNVAVIQDPEYIYVGWTENTFMEAEQKEPIESVLFRIGCGNIDIPYTLPVYGYKSMKICVKGICRSGQSKTSCTNLKAKSNPNEITTGHLYEINSEGDNFKAILKLANSQHLGDKIRLVHDAEVDVVSHGRRVHGFMNGIDGKVVTWYLMEKQSLPQLTCDADIYCLQTTTSTDGIGRFNTQGLRAGTYFICAIVESNNSSNLKHLTSAEKDFSTCGNGFVIDESPPAGGLVEISSNNDDFISDKNELEIHWSDFHDDETKLSVEHSGIARYEVSLAFDFADHVTEVTSSGKTLDFTAPELGMIFVRFSGLTDDISTIHELFVQWEGFVDEESGIKDTLLAMGSTNESTDILDFRSVTGGSTIIKELESMRDGHQYFIILKVLNHAGLHTIAASEPFLFDKSPPENGIVYDGLAACNRAGLCSLKSSNGVIMDNTPPVTGLIHIGFSGHHEPFLPYKSFERINGKNMATKH</sequence>
<dbReference type="EMBL" id="JH818057">
    <property type="protein sequence ID" value="EKC35157.1"/>
    <property type="molecule type" value="Genomic_DNA"/>
</dbReference>
<dbReference type="PANTHER" id="PTHR16897">
    <property type="entry name" value="OS10G0105400 PROTEIN"/>
    <property type="match status" value="1"/>
</dbReference>
<gene>
    <name evidence="1" type="ORF">CGI_10018784</name>
</gene>
<protein>
    <submittedName>
        <fullName evidence="1">Uncharacterized protein</fullName>
    </submittedName>
</protein>
<reference evidence="1" key="1">
    <citation type="journal article" date="2012" name="Nature">
        <title>The oyster genome reveals stress adaptation and complexity of shell formation.</title>
        <authorList>
            <person name="Zhang G."/>
            <person name="Fang X."/>
            <person name="Guo X."/>
            <person name="Li L."/>
            <person name="Luo R."/>
            <person name="Xu F."/>
            <person name="Yang P."/>
            <person name="Zhang L."/>
            <person name="Wang X."/>
            <person name="Qi H."/>
            <person name="Xiong Z."/>
            <person name="Que H."/>
            <person name="Xie Y."/>
            <person name="Holland P.W."/>
            <person name="Paps J."/>
            <person name="Zhu Y."/>
            <person name="Wu F."/>
            <person name="Chen Y."/>
            <person name="Wang J."/>
            <person name="Peng C."/>
            <person name="Meng J."/>
            <person name="Yang L."/>
            <person name="Liu J."/>
            <person name="Wen B."/>
            <person name="Zhang N."/>
            <person name="Huang Z."/>
            <person name="Zhu Q."/>
            <person name="Feng Y."/>
            <person name="Mount A."/>
            <person name="Hedgecock D."/>
            <person name="Xu Z."/>
            <person name="Liu Y."/>
            <person name="Domazet-Loso T."/>
            <person name="Du Y."/>
            <person name="Sun X."/>
            <person name="Zhang S."/>
            <person name="Liu B."/>
            <person name="Cheng P."/>
            <person name="Jiang X."/>
            <person name="Li J."/>
            <person name="Fan D."/>
            <person name="Wang W."/>
            <person name="Fu W."/>
            <person name="Wang T."/>
            <person name="Wang B."/>
            <person name="Zhang J."/>
            <person name="Peng Z."/>
            <person name="Li Y."/>
            <person name="Li N."/>
            <person name="Wang J."/>
            <person name="Chen M."/>
            <person name="He Y."/>
            <person name="Tan F."/>
            <person name="Song X."/>
            <person name="Zheng Q."/>
            <person name="Huang R."/>
            <person name="Yang H."/>
            <person name="Du X."/>
            <person name="Chen L."/>
            <person name="Yang M."/>
            <person name="Gaffney P.M."/>
            <person name="Wang S."/>
            <person name="Luo L."/>
            <person name="She Z."/>
            <person name="Ming Y."/>
            <person name="Huang W."/>
            <person name="Zhang S."/>
            <person name="Huang B."/>
            <person name="Zhang Y."/>
            <person name="Qu T."/>
            <person name="Ni P."/>
            <person name="Miao G."/>
            <person name="Wang J."/>
            <person name="Wang Q."/>
            <person name="Steinberg C.E."/>
            <person name="Wang H."/>
            <person name="Li N."/>
            <person name="Qian L."/>
            <person name="Zhang G."/>
            <person name="Li Y."/>
            <person name="Yang H."/>
            <person name="Liu X."/>
            <person name="Wang J."/>
            <person name="Yin Y."/>
            <person name="Wang J."/>
        </authorList>
    </citation>
    <scope>NUCLEOTIDE SEQUENCE [LARGE SCALE GENOMIC DNA]</scope>
    <source>
        <strain evidence="1">05x7-T-G4-1.051#20</strain>
    </source>
</reference>